<keyword evidence="4" id="KW-1185">Reference proteome</keyword>
<keyword evidence="1" id="KW-0472">Membrane</keyword>
<gene>
    <name evidence="3" type="ORF">Pla133_29030</name>
</gene>
<evidence type="ECO:0000259" key="2">
    <source>
        <dbReference type="Pfam" id="PF02470"/>
    </source>
</evidence>
<dbReference type="InterPro" id="IPR003399">
    <property type="entry name" value="Mce/MlaD"/>
</dbReference>
<sequence>MIVNPANHWKLGLFVVGSAAMGFGALTYFGAERISRETFEVVSYFGESVEGLDVGSPVKYRGVTLGRVEKIGFAPNRTDVAVTSEIFFETVKSLGLLEQLPTVSTGLNFEIEGLRVQLSRSGITGIAYLEADVFDTERMPEPVYDFTVPWNHVPSTESTLASLGSTLAETLDSMPELLKSTNDLVNRLDGALESLDVESIGADTRATLGAVRDLAQDLSALETAQLVGDLRLAVEDVRALTAQVSTALEPLGPAVVDAREAASAARVDLAETGSAIRAASVSVESLTDESRLLARDLRVELSELGETLGALRRLAELLERDPSSLLRGRQP</sequence>
<evidence type="ECO:0000313" key="4">
    <source>
        <dbReference type="Proteomes" id="UP000316921"/>
    </source>
</evidence>
<dbReference type="AlphaFoldDB" id="A0A518BLH3"/>
<dbReference type="PANTHER" id="PTHR36698:SF3">
    <property type="entry name" value="ABC-TYPE TRANSPORT AUXILIARY LIPOPROTEIN COMPONENT DOMAIN-CONTAINING PROTEIN"/>
    <property type="match status" value="1"/>
</dbReference>
<reference evidence="3 4" key="1">
    <citation type="submission" date="2019-02" db="EMBL/GenBank/DDBJ databases">
        <title>Deep-cultivation of Planctomycetes and their phenomic and genomic characterization uncovers novel biology.</title>
        <authorList>
            <person name="Wiegand S."/>
            <person name="Jogler M."/>
            <person name="Boedeker C."/>
            <person name="Pinto D."/>
            <person name="Vollmers J."/>
            <person name="Rivas-Marin E."/>
            <person name="Kohn T."/>
            <person name="Peeters S.H."/>
            <person name="Heuer A."/>
            <person name="Rast P."/>
            <person name="Oberbeckmann S."/>
            <person name="Bunk B."/>
            <person name="Jeske O."/>
            <person name="Meyerdierks A."/>
            <person name="Storesund J.E."/>
            <person name="Kallscheuer N."/>
            <person name="Luecker S."/>
            <person name="Lage O.M."/>
            <person name="Pohl T."/>
            <person name="Merkel B.J."/>
            <person name="Hornburger P."/>
            <person name="Mueller R.-W."/>
            <person name="Bruemmer F."/>
            <person name="Labrenz M."/>
            <person name="Spormann A.M."/>
            <person name="Op den Camp H."/>
            <person name="Overmann J."/>
            <person name="Amann R."/>
            <person name="Jetten M.S.M."/>
            <person name="Mascher T."/>
            <person name="Medema M.H."/>
            <person name="Devos D.P."/>
            <person name="Kaster A.-K."/>
            <person name="Ovreas L."/>
            <person name="Rohde M."/>
            <person name="Galperin M.Y."/>
            <person name="Jogler C."/>
        </authorList>
    </citation>
    <scope>NUCLEOTIDE SEQUENCE [LARGE SCALE GENOMIC DNA]</scope>
    <source>
        <strain evidence="3 4">Pla133</strain>
    </source>
</reference>
<evidence type="ECO:0000313" key="3">
    <source>
        <dbReference type="EMBL" id="QDU67814.1"/>
    </source>
</evidence>
<evidence type="ECO:0000256" key="1">
    <source>
        <dbReference type="SAM" id="Phobius"/>
    </source>
</evidence>
<dbReference type="Proteomes" id="UP000316921">
    <property type="component" value="Chromosome"/>
</dbReference>
<keyword evidence="1" id="KW-1133">Transmembrane helix</keyword>
<keyword evidence="1" id="KW-0812">Transmembrane</keyword>
<name>A0A518BLH3_9BACT</name>
<dbReference type="EMBL" id="CP036287">
    <property type="protein sequence ID" value="QDU67814.1"/>
    <property type="molecule type" value="Genomic_DNA"/>
</dbReference>
<protein>
    <submittedName>
        <fullName evidence="3">Paraquat-inducible protein B</fullName>
    </submittedName>
</protein>
<accession>A0A518BLH3</accession>
<dbReference type="Pfam" id="PF02470">
    <property type="entry name" value="MlaD"/>
    <property type="match status" value="1"/>
</dbReference>
<dbReference type="PANTHER" id="PTHR36698">
    <property type="entry name" value="BLL5892 PROTEIN"/>
    <property type="match status" value="1"/>
</dbReference>
<dbReference type="KEGG" id="pbap:Pla133_29030"/>
<organism evidence="3 4">
    <name type="scientific">Engelhardtia mirabilis</name>
    <dbReference type="NCBI Taxonomy" id="2528011"/>
    <lineage>
        <taxon>Bacteria</taxon>
        <taxon>Pseudomonadati</taxon>
        <taxon>Planctomycetota</taxon>
        <taxon>Planctomycetia</taxon>
        <taxon>Planctomycetia incertae sedis</taxon>
        <taxon>Engelhardtia</taxon>
    </lineage>
</organism>
<feature type="transmembrane region" description="Helical" evidence="1">
    <location>
        <begin position="12"/>
        <end position="31"/>
    </location>
</feature>
<feature type="domain" description="Mce/MlaD" evidence="2">
    <location>
        <begin position="41"/>
        <end position="130"/>
    </location>
</feature>
<proteinExistence type="predicted"/>
<dbReference type="RefSeq" id="WP_145066307.1">
    <property type="nucleotide sequence ID" value="NZ_CP036287.1"/>
</dbReference>